<keyword evidence="4" id="KW-1185">Reference proteome</keyword>
<reference evidence="3 4" key="1">
    <citation type="submission" date="2020-08" db="EMBL/GenBank/DDBJ databases">
        <title>Genomic Encyclopedia of Type Strains, Phase III (KMG-III): the genomes of soil and plant-associated and newly described type strains.</title>
        <authorList>
            <person name="Whitman W."/>
        </authorList>
    </citation>
    <scope>NUCLEOTIDE SEQUENCE [LARGE SCALE GENOMIC DNA]</scope>
    <source>
        <strain evidence="3 4">CECT 3146</strain>
    </source>
</reference>
<protein>
    <recommendedName>
        <fullName evidence="2">TniQ domain-containing protein</fullName>
    </recommendedName>
</protein>
<dbReference type="InterPro" id="IPR009492">
    <property type="entry name" value="TniQ"/>
</dbReference>
<dbReference type="AlphaFoldDB" id="A0A7W8B6D8"/>
<sequence>MSTARRALPIRYPPVDGEALDSWLEFLAARLHCRFADVLRSLGLPTRDVSLAKPMLPRWAVLATAEEIAGIAAASGVAEDVLAAMTLRRFDGHAVVIQPNQRRVERLVLWGRSGSRYCPACLADSGGRWQVAWRLGWSFTCTRHQVLLADRCPACHRIPRVHAHPRRETPRPGRCAGPEPDGPRGGRCHHPLADTPVVALDSESASMPSASSTISSRTPNRWFAGRCTGRAAQH</sequence>
<feature type="domain" description="TniQ" evidence="2">
    <location>
        <begin position="9"/>
        <end position="148"/>
    </location>
</feature>
<dbReference type="EMBL" id="JACHJD010000054">
    <property type="protein sequence ID" value="MBB5110000.1"/>
    <property type="molecule type" value="Genomic_DNA"/>
</dbReference>
<evidence type="ECO:0000313" key="3">
    <source>
        <dbReference type="EMBL" id="MBB5110000.1"/>
    </source>
</evidence>
<dbReference type="Proteomes" id="UP000549009">
    <property type="component" value="Unassembled WGS sequence"/>
</dbReference>
<evidence type="ECO:0000259" key="2">
    <source>
        <dbReference type="Pfam" id="PF06527"/>
    </source>
</evidence>
<comment type="caution">
    <text evidence="3">The sequence shown here is derived from an EMBL/GenBank/DDBJ whole genome shotgun (WGS) entry which is preliminary data.</text>
</comment>
<proteinExistence type="predicted"/>
<dbReference type="Pfam" id="PF06527">
    <property type="entry name" value="TniQ"/>
    <property type="match status" value="1"/>
</dbReference>
<organism evidence="3 4">
    <name type="scientific">Streptomyces spectabilis</name>
    <dbReference type="NCBI Taxonomy" id="68270"/>
    <lineage>
        <taxon>Bacteria</taxon>
        <taxon>Bacillati</taxon>
        <taxon>Actinomycetota</taxon>
        <taxon>Actinomycetes</taxon>
        <taxon>Kitasatosporales</taxon>
        <taxon>Streptomycetaceae</taxon>
        <taxon>Streptomyces</taxon>
    </lineage>
</organism>
<dbReference type="RefSeq" id="WP_184927089.1">
    <property type="nucleotide sequence ID" value="NZ_BMSQ01000066.1"/>
</dbReference>
<gene>
    <name evidence="3" type="ORF">FHS40_009130</name>
</gene>
<evidence type="ECO:0000256" key="1">
    <source>
        <dbReference type="SAM" id="MobiDB-lite"/>
    </source>
</evidence>
<accession>A0A7W8B6D8</accession>
<feature type="region of interest" description="Disordered" evidence="1">
    <location>
        <begin position="163"/>
        <end position="192"/>
    </location>
</feature>
<name>A0A7W8B6D8_STRST</name>
<evidence type="ECO:0000313" key="4">
    <source>
        <dbReference type="Proteomes" id="UP000549009"/>
    </source>
</evidence>